<keyword evidence="3" id="KW-1185">Reference proteome</keyword>
<sequence length="365" mass="38338">MSASLETAQPTRLDPPADAKTARRKQFERDQVIVEYLNRGVSVAEIAMRFDVSEKRMRANIREILARRMPAPPEEFVAVQVSRLNEALLVAYSAMTDANLKAVDRVVRIVRELDRYHGFAAAERRRSGPAPRPLQPPAQAIASYGPALVCVARLATEGVDTARFEQGAALVLASPEQGEGGPSRDDLARAPRAALAERDDRPTFPPQVAETMDSAPGYAAAVASRAAERRETAGSPGAGVVDAGAEAAFAGRDDRPTSPAQVAETMGCAPGSAAAVGAAERRETAGSPGAGVVDAGAEAERPNRDDRPQNPPEAVEDIDFAPGVAAPSGPAPALAHTAVVRQTAADGAGLRRVNVRMIRNGMMAC</sequence>
<dbReference type="RefSeq" id="WP_113889706.1">
    <property type="nucleotide sequence ID" value="NZ_QNRK01000013.1"/>
</dbReference>
<reference evidence="2 3" key="1">
    <citation type="submission" date="2018-06" db="EMBL/GenBank/DDBJ databases">
        <title>Genomic Encyclopedia of Type Strains, Phase IV (KMG-IV): sequencing the most valuable type-strain genomes for metagenomic binning, comparative biology and taxonomic classification.</title>
        <authorList>
            <person name="Goeker M."/>
        </authorList>
    </citation>
    <scope>NUCLEOTIDE SEQUENCE [LARGE SCALE GENOMIC DNA]</scope>
    <source>
        <strain evidence="2 3">DSM 24875</strain>
    </source>
</reference>
<feature type="compositionally biased region" description="Basic and acidic residues" evidence="1">
    <location>
        <begin position="298"/>
        <end position="308"/>
    </location>
</feature>
<evidence type="ECO:0000313" key="3">
    <source>
        <dbReference type="Proteomes" id="UP000253529"/>
    </source>
</evidence>
<protein>
    <recommendedName>
        <fullName evidence="4">Homeodomain-like domain-containing protein</fullName>
    </recommendedName>
</protein>
<proteinExistence type="predicted"/>
<evidence type="ECO:0000313" key="2">
    <source>
        <dbReference type="EMBL" id="RBP12864.1"/>
    </source>
</evidence>
<evidence type="ECO:0008006" key="4">
    <source>
        <dbReference type="Google" id="ProtNLM"/>
    </source>
</evidence>
<evidence type="ECO:0000256" key="1">
    <source>
        <dbReference type="SAM" id="MobiDB-lite"/>
    </source>
</evidence>
<dbReference type="Proteomes" id="UP000253529">
    <property type="component" value="Unassembled WGS sequence"/>
</dbReference>
<feature type="region of interest" description="Disordered" evidence="1">
    <location>
        <begin position="274"/>
        <end position="316"/>
    </location>
</feature>
<accession>A0A366FDV9</accession>
<organism evidence="2 3">
    <name type="scientific">Roseiarcus fermentans</name>
    <dbReference type="NCBI Taxonomy" id="1473586"/>
    <lineage>
        <taxon>Bacteria</taxon>
        <taxon>Pseudomonadati</taxon>
        <taxon>Pseudomonadota</taxon>
        <taxon>Alphaproteobacteria</taxon>
        <taxon>Hyphomicrobiales</taxon>
        <taxon>Roseiarcaceae</taxon>
        <taxon>Roseiarcus</taxon>
    </lineage>
</organism>
<feature type="region of interest" description="Disordered" evidence="1">
    <location>
        <begin position="194"/>
        <end position="240"/>
    </location>
</feature>
<dbReference type="AlphaFoldDB" id="A0A366FDV9"/>
<gene>
    <name evidence="2" type="ORF">DFR50_11353</name>
</gene>
<dbReference type="EMBL" id="QNRK01000013">
    <property type="protein sequence ID" value="RBP12864.1"/>
    <property type="molecule type" value="Genomic_DNA"/>
</dbReference>
<name>A0A366FDV9_9HYPH</name>
<feature type="compositionally biased region" description="Basic and acidic residues" evidence="1">
    <location>
        <begin position="15"/>
        <end position="24"/>
    </location>
</feature>
<feature type="region of interest" description="Disordered" evidence="1">
    <location>
        <begin position="1"/>
        <end position="24"/>
    </location>
</feature>
<comment type="caution">
    <text evidence="2">The sequence shown here is derived from an EMBL/GenBank/DDBJ whole genome shotgun (WGS) entry which is preliminary data.</text>
</comment>
<feature type="compositionally biased region" description="Low complexity" evidence="1">
    <location>
        <begin position="214"/>
        <end position="225"/>
    </location>
</feature>
<feature type="compositionally biased region" description="Polar residues" evidence="1">
    <location>
        <begin position="1"/>
        <end position="10"/>
    </location>
</feature>